<sequence length="328" mass="34606">MWRIGDEVALTRSPIRATRHTVWTGLVGGEGATMTEENLNTPASPVIVGIDGSERDATCIAWGAGAAMRTGRPMVLVHALNLTAELVAPDLIGGSVPAMDGGTDTLLQAALAGTRARFPDVQVTGTSPTGSSDRELIAASEGAHLLVVGSRRVAGFERLILGRSALAVAMHAHCPVVILPEGSRTDAEGPVVVGVDGSPASQNALDRAFWIAHLRDTSVRIVTTWNVEVVDGMVVTTPGTDAWRSVENRYRSVVEKQLSLVPRDWSDIPHEVAVVRGSPAKVLTEESARSSLLVVGSRGRGGFRGMLLGSVTHKVLETATCPVMVVRH</sequence>
<evidence type="ECO:0000313" key="3">
    <source>
        <dbReference type="EMBL" id="CCH70701.1"/>
    </source>
</evidence>
<dbReference type="AlphaFoldDB" id="N0E4C8"/>
<comment type="similarity">
    <text evidence="1">Belongs to the universal stress protein A family.</text>
</comment>
<protein>
    <recommendedName>
        <fullName evidence="2">UspA domain-containing protein</fullName>
    </recommendedName>
</protein>
<dbReference type="eggNOG" id="COG0589">
    <property type="taxonomic scope" value="Bacteria"/>
</dbReference>
<dbReference type="PANTHER" id="PTHR46268:SF6">
    <property type="entry name" value="UNIVERSAL STRESS PROTEIN UP12"/>
    <property type="match status" value="1"/>
</dbReference>
<name>N0E4C8_9MICO</name>
<dbReference type="Gene3D" id="3.40.50.620">
    <property type="entry name" value="HUPs"/>
    <property type="match status" value="2"/>
</dbReference>
<feature type="domain" description="UspA" evidence="2">
    <location>
        <begin position="45"/>
        <end position="180"/>
    </location>
</feature>
<comment type="caution">
    <text evidence="3">The sequence shown here is derived from an EMBL/GenBank/DDBJ whole genome shotgun (WGS) entry which is preliminary data.</text>
</comment>
<keyword evidence="4" id="KW-1185">Reference proteome</keyword>
<evidence type="ECO:0000259" key="2">
    <source>
        <dbReference type="Pfam" id="PF00582"/>
    </source>
</evidence>
<dbReference type="EMBL" id="CAIZ01000135">
    <property type="protein sequence ID" value="CCH70701.1"/>
    <property type="molecule type" value="Genomic_DNA"/>
</dbReference>
<dbReference type="SUPFAM" id="SSF52402">
    <property type="entry name" value="Adenine nucleotide alpha hydrolases-like"/>
    <property type="match status" value="2"/>
</dbReference>
<dbReference type="InterPro" id="IPR006015">
    <property type="entry name" value="Universal_stress_UspA"/>
</dbReference>
<gene>
    <name evidence="3" type="ORF">BN10_640026</name>
</gene>
<dbReference type="InterPro" id="IPR014729">
    <property type="entry name" value="Rossmann-like_a/b/a_fold"/>
</dbReference>
<accession>N0E4C8</accession>
<proteinExistence type="inferred from homology"/>
<dbReference type="PANTHER" id="PTHR46268">
    <property type="entry name" value="STRESS RESPONSE PROTEIN NHAX"/>
    <property type="match status" value="1"/>
</dbReference>
<reference evidence="3 4" key="1">
    <citation type="journal article" date="2013" name="ISME J.">
        <title>A metabolic model for members of the genus Tetrasphaera involved in enhanced biological phosphorus removal.</title>
        <authorList>
            <person name="Kristiansen R."/>
            <person name="Nguyen H.T.T."/>
            <person name="Saunders A.M."/>
            <person name="Nielsen J.L."/>
            <person name="Wimmer R."/>
            <person name="Le V.Q."/>
            <person name="McIlroy S.J."/>
            <person name="Petrovski S."/>
            <person name="Seviour R.J."/>
            <person name="Calteau A."/>
            <person name="Nielsen K.L."/>
            <person name="Nielsen P.H."/>
        </authorList>
    </citation>
    <scope>NUCLEOTIDE SEQUENCE [LARGE SCALE GENOMIC DNA]</scope>
    <source>
        <strain evidence="3 4">Lp2</strain>
    </source>
</reference>
<dbReference type="Pfam" id="PF00582">
    <property type="entry name" value="Usp"/>
    <property type="match status" value="2"/>
</dbReference>
<dbReference type="HOGENOM" id="CLU_049301_2_3_11"/>
<dbReference type="Proteomes" id="UP000013167">
    <property type="component" value="Unassembled WGS sequence"/>
</dbReference>
<organism evidence="3 4">
    <name type="scientific">Phycicoccus elongatus Lp2</name>
    <dbReference type="NCBI Taxonomy" id="1193181"/>
    <lineage>
        <taxon>Bacteria</taxon>
        <taxon>Bacillati</taxon>
        <taxon>Actinomycetota</taxon>
        <taxon>Actinomycetes</taxon>
        <taxon>Micrococcales</taxon>
        <taxon>Intrasporangiaceae</taxon>
        <taxon>Phycicoccus</taxon>
    </lineage>
</organism>
<dbReference type="PRINTS" id="PR01438">
    <property type="entry name" value="UNVRSLSTRESS"/>
</dbReference>
<evidence type="ECO:0000256" key="1">
    <source>
        <dbReference type="ARBA" id="ARBA00008791"/>
    </source>
</evidence>
<feature type="domain" description="UspA" evidence="2">
    <location>
        <begin position="190"/>
        <end position="327"/>
    </location>
</feature>
<dbReference type="STRING" id="1193181.BN10_640026"/>
<dbReference type="InterPro" id="IPR006016">
    <property type="entry name" value="UspA"/>
</dbReference>
<evidence type="ECO:0000313" key="4">
    <source>
        <dbReference type="Proteomes" id="UP000013167"/>
    </source>
</evidence>